<dbReference type="EMBL" id="JAUSZV010000001">
    <property type="protein sequence ID" value="MDQ0904347.1"/>
    <property type="molecule type" value="Genomic_DNA"/>
</dbReference>
<keyword evidence="2" id="KW-0812">Transmembrane</keyword>
<organism evidence="3 4">
    <name type="scientific">Streptomyces canus</name>
    <dbReference type="NCBI Taxonomy" id="58343"/>
    <lineage>
        <taxon>Bacteria</taxon>
        <taxon>Bacillati</taxon>
        <taxon>Actinomycetota</taxon>
        <taxon>Actinomycetes</taxon>
        <taxon>Kitasatosporales</taxon>
        <taxon>Streptomycetaceae</taxon>
        <taxon>Streptomyces</taxon>
        <taxon>Streptomyces aurantiacus group</taxon>
    </lineage>
</organism>
<evidence type="ECO:0000313" key="3">
    <source>
        <dbReference type="EMBL" id="MDQ0904347.1"/>
    </source>
</evidence>
<dbReference type="AlphaFoldDB" id="A0AAW8F3E7"/>
<proteinExistence type="predicted"/>
<reference evidence="3" key="1">
    <citation type="submission" date="2023-07" db="EMBL/GenBank/DDBJ databases">
        <title>Comparative genomics of wheat-associated soil bacteria to identify genetic determinants of phenazine resistance.</title>
        <authorList>
            <person name="Mouncey N."/>
        </authorList>
    </citation>
    <scope>NUCLEOTIDE SEQUENCE</scope>
    <source>
        <strain evidence="3">V4I22</strain>
    </source>
</reference>
<evidence type="ECO:0008006" key="5">
    <source>
        <dbReference type="Google" id="ProtNLM"/>
    </source>
</evidence>
<comment type="caution">
    <text evidence="3">The sequence shown here is derived from an EMBL/GenBank/DDBJ whole genome shotgun (WGS) entry which is preliminary data.</text>
</comment>
<accession>A0AAW8F3E7</accession>
<evidence type="ECO:0000256" key="2">
    <source>
        <dbReference type="SAM" id="Phobius"/>
    </source>
</evidence>
<gene>
    <name evidence="3" type="ORF">QFZ22_000332</name>
</gene>
<sequence length="161" mass="17137">MQTYAIVQHITRFFWLTRGARRQPPTSVRRLVGLWLFALAFGAGLTALGWDDDFGGSYLMALLLLFHIVGDIIGGVRHRWPAALAAVAVLWGASRLTSAVLPGSLDDAWAQSVAAAVGVSLGLAVSAAITRLPERRHVDPSRGTTPGSAETLGKGDGRPPR</sequence>
<feature type="region of interest" description="Disordered" evidence="1">
    <location>
        <begin position="135"/>
        <end position="161"/>
    </location>
</feature>
<feature type="transmembrane region" description="Helical" evidence="2">
    <location>
        <begin position="56"/>
        <end position="76"/>
    </location>
</feature>
<feature type="transmembrane region" description="Helical" evidence="2">
    <location>
        <begin position="31"/>
        <end position="50"/>
    </location>
</feature>
<evidence type="ECO:0000313" key="4">
    <source>
        <dbReference type="Proteomes" id="UP001234216"/>
    </source>
</evidence>
<dbReference type="RefSeq" id="WP_306971918.1">
    <property type="nucleotide sequence ID" value="NZ_JAUSYQ010000001.1"/>
</dbReference>
<name>A0AAW8F3E7_9ACTN</name>
<feature type="transmembrane region" description="Helical" evidence="2">
    <location>
        <begin position="108"/>
        <end position="129"/>
    </location>
</feature>
<keyword evidence="2" id="KW-1133">Transmembrane helix</keyword>
<keyword evidence="2" id="KW-0472">Membrane</keyword>
<dbReference type="Proteomes" id="UP001234216">
    <property type="component" value="Unassembled WGS sequence"/>
</dbReference>
<evidence type="ECO:0000256" key="1">
    <source>
        <dbReference type="SAM" id="MobiDB-lite"/>
    </source>
</evidence>
<feature type="transmembrane region" description="Helical" evidence="2">
    <location>
        <begin position="83"/>
        <end position="102"/>
    </location>
</feature>
<protein>
    <recommendedName>
        <fullName evidence="5">Integral membrane protein</fullName>
    </recommendedName>
</protein>